<keyword evidence="1" id="KW-0812">Transmembrane</keyword>
<dbReference type="PANTHER" id="PTHR28603:SF1">
    <property type="entry name" value="TRANSMEMBRANE PROTEIN 243"/>
    <property type="match status" value="1"/>
</dbReference>
<dbReference type="GeneTree" id="ENSGT00940000168846"/>
<dbReference type="Ensembl" id="ENSVURT00010005402.1">
    <property type="protein sequence ID" value="ENSVURP00010004762.1"/>
    <property type="gene ID" value="ENSVURG00010003785.1"/>
</dbReference>
<evidence type="ECO:0000256" key="1">
    <source>
        <dbReference type="SAM" id="Phobius"/>
    </source>
</evidence>
<feature type="transmembrane region" description="Helical" evidence="1">
    <location>
        <begin position="58"/>
        <end position="88"/>
    </location>
</feature>
<feature type="transmembrane region" description="Helical" evidence="1">
    <location>
        <begin position="29"/>
        <end position="52"/>
    </location>
</feature>
<keyword evidence="1" id="KW-0472">Membrane</keyword>
<keyword evidence="1" id="KW-1133">Transmembrane helix</keyword>
<reference evidence="2" key="2">
    <citation type="submission" date="2025-08" db="UniProtKB">
        <authorList>
            <consortium name="Ensembl"/>
        </authorList>
    </citation>
    <scope>IDENTIFICATION</scope>
</reference>
<sequence>MEKFATGTYGNSGLDNRPLLVDILARGHIIDLVVGSWTCLLILVTLISSFVFPQLPPTPLICACLCLCVCFFSFCISLSSITACILIIC</sequence>
<organism evidence="2 3">
    <name type="scientific">Vombatus ursinus</name>
    <name type="common">Common wombat</name>
    <dbReference type="NCBI Taxonomy" id="29139"/>
    <lineage>
        <taxon>Eukaryota</taxon>
        <taxon>Metazoa</taxon>
        <taxon>Chordata</taxon>
        <taxon>Craniata</taxon>
        <taxon>Vertebrata</taxon>
        <taxon>Euteleostomi</taxon>
        <taxon>Mammalia</taxon>
        <taxon>Metatheria</taxon>
        <taxon>Diprotodontia</taxon>
        <taxon>Vombatidae</taxon>
        <taxon>Vombatus</taxon>
    </lineage>
</organism>
<proteinExistence type="predicted"/>
<protein>
    <submittedName>
        <fullName evidence="2">Uncharacterized protein</fullName>
    </submittedName>
</protein>
<reference evidence="2" key="3">
    <citation type="submission" date="2025-09" db="UniProtKB">
        <authorList>
            <consortium name="Ensembl"/>
        </authorList>
    </citation>
    <scope>IDENTIFICATION</scope>
</reference>
<dbReference type="PANTHER" id="PTHR28603">
    <property type="entry name" value="TRANSMEMBRANE PROTEIN 243"/>
    <property type="match status" value="1"/>
</dbReference>
<dbReference type="Pfam" id="PF10856">
    <property type="entry name" value="DUF2678"/>
    <property type="match status" value="1"/>
</dbReference>
<dbReference type="AlphaFoldDB" id="A0A4X2K6A7"/>
<keyword evidence="3" id="KW-1185">Reference proteome</keyword>
<name>A0A4X2K6A7_VOMUR</name>
<reference evidence="3" key="1">
    <citation type="submission" date="2018-12" db="EMBL/GenBank/DDBJ databases">
        <authorList>
            <person name="Yazar S."/>
        </authorList>
    </citation>
    <scope>NUCLEOTIDE SEQUENCE [LARGE SCALE GENOMIC DNA]</scope>
</reference>
<accession>A0A4X2K6A7</accession>
<evidence type="ECO:0000313" key="3">
    <source>
        <dbReference type="Proteomes" id="UP000314987"/>
    </source>
</evidence>
<dbReference type="Proteomes" id="UP000314987">
    <property type="component" value="Unassembled WGS sequence"/>
</dbReference>
<dbReference type="InterPro" id="IPR022564">
    <property type="entry name" value="DUF2678"/>
</dbReference>
<evidence type="ECO:0000313" key="2">
    <source>
        <dbReference type="Ensembl" id="ENSVURP00010004762.1"/>
    </source>
</evidence>